<dbReference type="EMBL" id="BKCJ010010885">
    <property type="protein sequence ID" value="GEU93576.1"/>
    <property type="molecule type" value="Genomic_DNA"/>
</dbReference>
<evidence type="ECO:0000256" key="2">
    <source>
        <dbReference type="SAM" id="MobiDB-lite"/>
    </source>
</evidence>
<dbReference type="Pfam" id="PF25597">
    <property type="entry name" value="SH3_retrovirus"/>
    <property type="match status" value="1"/>
</dbReference>
<dbReference type="Pfam" id="PF00098">
    <property type="entry name" value="zf-CCHC"/>
    <property type="match status" value="1"/>
</dbReference>
<protein>
    <recommendedName>
        <fullName evidence="3">CCHC-type domain-containing protein</fullName>
    </recommendedName>
</protein>
<evidence type="ECO:0000256" key="1">
    <source>
        <dbReference type="PROSITE-ProRule" id="PRU00047"/>
    </source>
</evidence>
<feature type="region of interest" description="Disordered" evidence="2">
    <location>
        <begin position="1358"/>
        <end position="1378"/>
    </location>
</feature>
<name>A0A6L2P5G0_TANCI</name>
<organism evidence="4">
    <name type="scientific">Tanacetum cinerariifolium</name>
    <name type="common">Dalmatian daisy</name>
    <name type="synonym">Chrysanthemum cinerariifolium</name>
    <dbReference type="NCBI Taxonomy" id="118510"/>
    <lineage>
        <taxon>Eukaryota</taxon>
        <taxon>Viridiplantae</taxon>
        <taxon>Streptophyta</taxon>
        <taxon>Embryophyta</taxon>
        <taxon>Tracheophyta</taxon>
        <taxon>Spermatophyta</taxon>
        <taxon>Magnoliopsida</taxon>
        <taxon>eudicotyledons</taxon>
        <taxon>Gunneridae</taxon>
        <taxon>Pentapetalae</taxon>
        <taxon>asterids</taxon>
        <taxon>campanulids</taxon>
        <taxon>Asterales</taxon>
        <taxon>Asteraceae</taxon>
        <taxon>Asteroideae</taxon>
        <taxon>Anthemideae</taxon>
        <taxon>Anthemidinae</taxon>
        <taxon>Tanacetum</taxon>
    </lineage>
</organism>
<dbReference type="SMART" id="SM00343">
    <property type="entry name" value="ZnF_C2HC"/>
    <property type="match status" value="1"/>
</dbReference>
<keyword evidence="1" id="KW-0479">Metal-binding</keyword>
<dbReference type="InterPro" id="IPR057670">
    <property type="entry name" value="SH3_retrovirus"/>
</dbReference>
<dbReference type="SUPFAM" id="SSF53098">
    <property type="entry name" value="Ribonuclease H-like"/>
    <property type="match status" value="1"/>
</dbReference>
<dbReference type="InterPro" id="IPR001878">
    <property type="entry name" value="Znf_CCHC"/>
</dbReference>
<reference evidence="4" key="1">
    <citation type="journal article" date="2019" name="Sci. Rep.">
        <title>Draft genome of Tanacetum cinerariifolium, the natural source of mosquito coil.</title>
        <authorList>
            <person name="Yamashiro T."/>
            <person name="Shiraishi A."/>
            <person name="Satake H."/>
            <person name="Nakayama K."/>
        </authorList>
    </citation>
    <scope>NUCLEOTIDE SEQUENCE</scope>
</reference>
<dbReference type="PROSITE" id="PS50158">
    <property type="entry name" value="ZF_CCHC"/>
    <property type="match status" value="1"/>
</dbReference>
<feature type="domain" description="CCHC-type" evidence="3">
    <location>
        <begin position="1383"/>
        <end position="1398"/>
    </location>
</feature>
<dbReference type="InterPro" id="IPR036397">
    <property type="entry name" value="RNaseH_sf"/>
</dbReference>
<dbReference type="GO" id="GO:0008270">
    <property type="term" value="F:zinc ion binding"/>
    <property type="evidence" value="ECO:0007669"/>
    <property type="project" value="UniProtKB-KW"/>
</dbReference>
<comment type="caution">
    <text evidence="4">The sequence shown here is derived from an EMBL/GenBank/DDBJ whole genome shotgun (WGS) entry which is preliminary data.</text>
</comment>
<proteinExistence type="predicted"/>
<evidence type="ECO:0000259" key="3">
    <source>
        <dbReference type="PROSITE" id="PS50158"/>
    </source>
</evidence>
<accession>A0A6L2P5G0</accession>
<dbReference type="GO" id="GO:0003676">
    <property type="term" value="F:nucleic acid binding"/>
    <property type="evidence" value="ECO:0007669"/>
    <property type="project" value="InterPro"/>
</dbReference>
<dbReference type="InterPro" id="IPR036875">
    <property type="entry name" value="Znf_CCHC_sf"/>
</dbReference>
<dbReference type="InterPro" id="IPR012337">
    <property type="entry name" value="RNaseH-like_sf"/>
</dbReference>
<keyword evidence="1" id="KW-0863">Zinc-finger</keyword>
<evidence type="ECO:0000313" key="4">
    <source>
        <dbReference type="EMBL" id="GEU93576.1"/>
    </source>
</evidence>
<dbReference type="SUPFAM" id="SSF57756">
    <property type="entry name" value="Retrovirus zinc finger-like domains"/>
    <property type="match status" value="1"/>
</dbReference>
<sequence>MEFESAQNNTTAKLPILKLGEYEMWLIRIKQYFKVQDYALWEVIENRNSWVSVPQTTQKNGVSVTKMSIPVTAEEKTNKKKDVKARSLLLIALPNENQLTFSQYNDAKTMFVAIETRFRGNEATKKTHKTLLKQQYENFNASSIESLDSIFNRLQKIVSRLAILVWMNKADIETLSIDDLYNNFKIIEQDVKKSVGASTASTVSPNVNTTSSQVSTANFSDNAVYAFMIENLNGSNLLQHDLKQIHEDDLEAMDLRWQLFLLSMRAKRDSKLESNIIHDLKSDDSKENSDDSFIKEQVSEVTSSFVESSLNVDKKTAFSIDKKIEFVKSKNHDKPVRKSVRHMTGNIAYLLDFKEFNRGYATFGGGAHGGRISGKDLFGPTFVSSLMHKKYCLVITDEYSREKGIKREYSVAKTSQQNRVAERRNMTLIEAARTMVLIVKPHNKSPYELCRGFKPALSFMRPFRCHVTILNTLDNLGKFDGKSDEGFFVGYSLSSKAFRVYNTRTRKNKSMIEGNGPKWLFDIDSLTQSMNYVPVVAGIILDESAGTQGDLNTGTSSGKEVTSQDYIVMPIWKYAFYFDPPSKDVGNDEPKFDFDDNEDDDKDKFEDDSSPKEVNAARKHVTTASLEVNTGRFELNTVDPSLNTNSSSNPHSPTDMFKLRASDTLKATHVKFFSDRDAPEVDLGTIPNSYGVLTTSHTRIHKDNPIKNVIGEIEPTSVAKDLFDSSWVEAMQKELLQFKLQQVYVDAIIFRITSNKKEDGIFISHDKYIDEIFKKFNYTDVMSASTLVDLKKPLVKDGDANDVDVHLYRSMIGSLMYLTASRPNIMFAVCACARFQVTPKTSHLLAVKRIFRYLKGKPTLGLWYSRDSPFELVAYTDSDYTRATQDRKSTTEVGDEAVHKELSDRMERAATNASSFEAKQDDGSGPGCQDTILRDVKAQTRQSEKFWQTASSSTYENGEIEITATIDGRVKSVTEASIRRHPKLEDSEGISSLPNTKSFEQLALMVYVSNSNRLTFQKGHFSPQWRFLIYTILHCLSPKKTAWEQFSSNIATTNMTFNFSKMIFKGMLKNLDNKYKFLMYPRFIQILLNKHKRLLKPHKSTYVAPTLTQKIFSNMRRASKGYSRVDIPLFPTMLVQGPILQGDLTISQPPISAPSRVPTPPHDSPLPEGHTPGSEDGRMTLNELTVRCTTLSKKVESIVSDSTVPKLQTVEDLQRDALLHYDAKFKVMNLILLSIPNDIYNSVDACTSAKDIWKRVELDTFDDLFDYLQQFEKLVNTSRAKKLKKSHDPLPLVAHRGSSSRNTSSYYVTHPTSMVDYNDEYQQDDIQTNSEVPLTSAMNSGNHRRKNRRAYVQKEVVEGSNETGNVQRTLRNSSSGNTSTVQCYKCSGKGHYARNCPKPRVRDSKYFMEQIMEEIKDLSANICLMARIQPTNHSSDVRPSYDSTFVSEVQSSFINENEEQMYPTHTKIINSTIGDDQIDSNIIFDTRNGNVNSGSVEKDTHVSDLYALEQLARNAYQEAEKQQIFAQKVQKQNKTFTSQLELYKERVRVLENINNDNNYLNEFLEADQRAKHFDQQARSQFIRDRDIIRDLEKQQDKLELVVNDYKWKNEEFQKTHLILKREICDKEDSYHDTIIDLEAKLKKNVDLILKLGNSLQGMFMLGPTPLSVYDQQLKHGLWYSNPYTLKKAISQCPKLYLALSLGNLEISLNVSVTTRVLRHVRRS</sequence>
<dbReference type="PANTHER" id="PTHR11439">
    <property type="entry name" value="GAG-POL-RELATED RETROTRANSPOSON"/>
    <property type="match status" value="1"/>
</dbReference>
<feature type="compositionally biased region" description="Polar residues" evidence="2">
    <location>
        <begin position="1360"/>
        <end position="1378"/>
    </location>
</feature>
<feature type="region of interest" description="Disordered" evidence="2">
    <location>
        <begin position="586"/>
        <end position="617"/>
    </location>
</feature>
<keyword evidence="1" id="KW-0862">Zinc</keyword>
<dbReference type="Pfam" id="PF14223">
    <property type="entry name" value="Retrotran_gag_2"/>
    <property type="match status" value="1"/>
</dbReference>
<feature type="region of interest" description="Disordered" evidence="2">
    <location>
        <begin position="1150"/>
        <end position="1178"/>
    </location>
</feature>
<dbReference type="Gene3D" id="4.10.60.10">
    <property type="entry name" value="Zinc finger, CCHC-type"/>
    <property type="match status" value="1"/>
</dbReference>
<dbReference type="Gene3D" id="3.30.420.10">
    <property type="entry name" value="Ribonuclease H-like superfamily/Ribonuclease H"/>
    <property type="match status" value="1"/>
</dbReference>
<dbReference type="PANTHER" id="PTHR11439:SF509">
    <property type="entry name" value="RNA-DIRECTED DNA POLYMERASE"/>
    <property type="match status" value="1"/>
</dbReference>
<feature type="compositionally biased region" description="Basic and acidic residues" evidence="2">
    <location>
        <begin position="602"/>
        <end position="611"/>
    </location>
</feature>
<gene>
    <name evidence="4" type="ORF">Tci_065554</name>
</gene>